<accession>A0ACC3B172</accession>
<gene>
    <name evidence="1" type="ORF">N8T08_006023</name>
</gene>
<sequence>MPVTEHRTTPYMSREDPSRCTHCTKRNEECEFRQIRRKFRAQPQTATTHNPTLPSPSQHSHVFHCARINHTEPPQNIKPLFVDHLLDSSPSGVQLSDEACVFKLQEHEGCQYRDGGSFDPGKGKAWKLFQISLGLMADILAPEESLLKLQALTAMVGPEKGQRREDSKIKLMESARRIIELTQYIDKAAHTPISILGVIPLVALFILFDFVVHNPMHPETKTNLFMMDIASGHFNLVEHASNGSLPSSGVSEFSHIARQYVRDFPANSTHERMGDPGPTHDSHNGCLVLRPHEKNLTDPKASSLADSTDPMHVQANAGVDVDLGLYGQISGWSDPTDYLYYPAVDFSVDIDDPLLHGFDVRTLFGSVIPDGFASPDDDWQATV</sequence>
<organism evidence="1 2">
    <name type="scientific">Aspergillus melleus</name>
    <dbReference type="NCBI Taxonomy" id="138277"/>
    <lineage>
        <taxon>Eukaryota</taxon>
        <taxon>Fungi</taxon>
        <taxon>Dikarya</taxon>
        <taxon>Ascomycota</taxon>
        <taxon>Pezizomycotina</taxon>
        <taxon>Eurotiomycetes</taxon>
        <taxon>Eurotiomycetidae</taxon>
        <taxon>Eurotiales</taxon>
        <taxon>Aspergillaceae</taxon>
        <taxon>Aspergillus</taxon>
        <taxon>Aspergillus subgen. Circumdati</taxon>
    </lineage>
</organism>
<dbReference type="EMBL" id="JAOPJF010000035">
    <property type="protein sequence ID" value="KAK1143908.1"/>
    <property type="molecule type" value="Genomic_DNA"/>
</dbReference>
<dbReference type="Proteomes" id="UP001177260">
    <property type="component" value="Unassembled WGS sequence"/>
</dbReference>
<protein>
    <submittedName>
        <fullName evidence="1">Uncharacterized protein</fullName>
    </submittedName>
</protein>
<reference evidence="1 2" key="1">
    <citation type="journal article" date="2023" name="ACS Omega">
        <title>Identification of the Neoaspergillic Acid Biosynthesis Gene Cluster by Establishing an In Vitro CRISPR-Ribonucleoprotein Genetic System in Aspergillus melleus.</title>
        <authorList>
            <person name="Yuan B."/>
            <person name="Grau M.F."/>
            <person name="Murata R.M."/>
            <person name="Torok T."/>
            <person name="Venkateswaran K."/>
            <person name="Stajich J.E."/>
            <person name="Wang C.C.C."/>
        </authorList>
    </citation>
    <scope>NUCLEOTIDE SEQUENCE [LARGE SCALE GENOMIC DNA]</scope>
    <source>
        <strain evidence="1 2">IMV 1140</strain>
    </source>
</reference>
<keyword evidence="2" id="KW-1185">Reference proteome</keyword>
<comment type="caution">
    <text evidence="1">The sequence shown here is derived from an EMBL/GenBank/DDBJ whole genome shotgun (WGS) entry which is preliminary data.</text>
</comment>
<evidence type="ECO:0000313" key="2">
    <source>
        <dbReference type="Proteomes" id="UP001177260"/>
    </source>
</evidence>
<evidence type="ECO:0000313" key="1">
    <source>
        <dbReference type="EMBL" id="KAK1143908.1"/>
    </source>
</evidence>
<name>A0ACC3B172_9EURO</name>
<proteinExistence type="predicted"/>